<evidence type="ECO:0000256" key="1">
    <source>
        <dbReference type="ARBA" id="ARBA00000843"/>
    </source>
</evidence>
<comment type="catalytic activity">
    <reaction evidence="1">
        <text>Hydrolyzes free adenine bases from 7,8-dihydro-8-oxoguanine:adenine mismatched double-stranded DNA, leaving an apurinic site.</text>
        <dbReference type="EC" id="3.2.2.31"/>
    </reaction>
</comment>
<comment type="cofactor">
    <cofactor evidence="2">
        <name>[4Fe-4S] cluster</name>
        <dbReference type="ChEBI" id="CHEBI:49883"/>
    </cofactor>
</comment>
<evidence type="ECO:0000256" key="8">
    <source>
        <dbReference type="ARBA" id="ARBA00022763"/>
    </source>
</evidence>
<keyword evidence="9" id="KW-0378">Hydrolase</keyword>
<dbReference type="RefSeq" id="WP_279925678.1">
    <property type="nucleotide sequence ID" value="NZ_JARWBG010000002.1"/>
</dbReference>
<dbReference type="SMART" id="SM00478">
    <property type="entry name" value="ENDO3c"/>
    <property type="match status" value="1"/>
</dbReference>
<dbReference type="Pfam" id="PF00633">
    <property type="entry name" value="HHH"/>
    <property type="match status" value="1"/>
</dbReference>
<evidence type="ECO:0000256" key="13">
    <source>
        <dbReference type="ARBA" id="ARBA00023295"/>
    </source>
</evidence>
<evidence type="ECO:0000256" key="4">
    <source>
        <dbReference type="ARBA" id="ARBA00012045"/>
    </source>
</evidence>
<dbReference type="EC" id="3.2.2.31" evidence="4"/>
<dbReference type="SMART" id="SM00525">
    <property type="entry name" value="FES"/>
    <property type="match status" value="1"/>
</dbReference>
<comment type="similarity">
    <text evidence="3">Belongs to the Nth/MutY family.</text>
</comment>
<dbReference type="EMBL" id="JARWBG010000002">
    <property type="protein sequence ID" value="MDH2387539.1"/>
    <property type="molecule type" value="Genomic_DNA"/>
</dbReference>
<feature type="domain" description="HhH-GPD" evidence="15">
    <location>
        <begin position="85"/>
        <end position="237"/>
    </location>
</feature>
<keyword evidence="6" id="KW-0004">4Fe-4S</keyword>
<evidence type="ECO:0000256" key="12">
    <source>
        <dbReference type="ARBA" id="ARBA00023204"/>
    </source>
</evidence>
<comment type="caution">
    <text evidence="16">The sequence shown here is derived from an EMBL/GenBank/DDBJ whole genome shotgun (WGS) entry which is preliminary data.</text>
</comment>
<dbReference type="InterPro" id="IPR004036">
    <property type="entry name" value="Endonuclease-III-like_CS2"/>
</dbReference>
<keyword evidence="10" id="KW-0408">Iron</keyword>
<evidence type="ECO:0000256" key="10">
    <source>
        <dbReference type="ARBA" id="ARBA00023004"/>
    </source>
</evidence>
<dbReference type="PANTHER" id="PTHR42944:SF1">
    <property type="entry name" value="ADENINE DNA GLYCOSYLASE"/>
    <property type="match status" value="1"/>
</dbReference>
<dbReference type="Proteomes" id="UP001223144">
    <property type="component" value="Unassembled WGS sequence"/>
</dbReference>
<dbReference type="PROSITE" id="PS01155">
    <property type="entry name" value="ENDONUCLEASE_III_2"/>
    <property type="match status" value="1"/>
</dbReference>
<dbReference type="Pfam" id="PF10576">
    <property type="entry name" value="EndIII_4Fe-2S"/>
    <property type="match status" value="1"/>
</dbReference>
<dbReference type="Gene3D" id="1.10.1670.10">
    <property type="entry name" value="Helix-hairpin-Helix base-excision DNA repair enzymes (C-terminal)"/>
    <property type="match status" value="1"/>
</dbReference>
<reference evidence="16 17" key="1">
    <citation type="submission" date="2023-04" db="EMBL/GenBank/DDBJ databases">
        <title>Streptomyces chengmaiensis sp. nov. isolated from the stem of mangrove plant in Hainan.</title>
        <authorList>
            <person name="Huang X."/>
            <person name="Zhou S."/>
            <person name="Chu X."/>
            <person name="Xie Y."/>
            <person name="Lin Y."/>
        </authorList>
    </citation>
    <scope>NUCLEOTIDE SEQUENCE [LARGE SCALE GENOMIC DNA]</scope>
    <source>
        <strain evidence="16 17">HNM0663</strain>
    </source>
</reference>
<dbReference type="InterPro" id="IPR044298">
    <property type="entry name" value="MIG/MutY"/>
</dbReference>
<evidence type="ECO:0000313" key="17">
    <source>
        <dbReference type="Proteomes" id="UP001223144"/>
    </source>
</evidence>
<keyword evidence="13" id="KW-0326">Glycosidase</keyword>
<dbReference type="CDD" id="cd00056">
    <property type="entry name" value="ENDO3c"/>
    <property type="match status" value="1"/>
</dbReference>
<dbReference type="InterPro" id="IPR023170">
    <property type="entry name" value="HhH_base_excis_C"/>
</dbReference>
<keyword evidence="8" id="KW-0227">DNA damage</keyword>
<keyword evidence="12" id="KW-0234">DNA repair</keyword>
<evidence type="ECO:0000256" key="11">
    <source>
        <dbReference type="ARBA" id="ARBA00023014"/>
    </source>
</evidence>
<dbReference type="Gene3D" id="1.10.340.30">
    <property type="entry name" value="Hypothetical protein, domain 2"/>
    <property type="match status" value="1"/>
</dbReference>
<keyword evidence="7" id="KW-0479">Metal-binding</keyword>
<dbReference type="InterPro" id="IPR003651">
    <property type="entry name" value="Endonuclease3_FeS-loop_motif"/>
</dbReference>
<evidence type="ECO:0000256" key="5">
    <source>
        <dbReference type="ARBA" id="ARBA00022023"/>
    </source>
</evidence>
<evidence type="ECO:0000313" key="16">
    <source>
        <dbReference type="EMBL" id="MDH2387539.1"/>
    </source>
</evidence>
<sequence length="338" mass="36279">MNTTNATNATVTHSTAEDAGPRVAASSADPHVAGPSADPHVAGPSVADPASLHTSVIAWFDRHARDLPWRRPEAGAWGVMVSEFMLQQTPVARVLPVYEQWLARWPRPADLAASPSGEAVRAWGRLGYPRRALRLHGAAQAITERHGGDVPRDHAQLLALPGIGEYTAAAVASFAYGQRHPVLDTNVRRVFARAATGIQYPPNATTAAERRLARALLPDDEAAAARWAAASMELGALVCTAKSEDCGRCPIADRCAWRLAGKPAHEGPARRGQTYAGTDRQVRGRLLAVLRDATEPVPRSALDTVWNEPVQRARALDGLVADGLVEPLDGDRYRLPLT</sequence>
<evidence type="ECO:0000256" key="9">
    <source>
        <dbReference type="ARBA" id="ARBA00022801"/>
    </source>
</evidence>
<gene>
    <name evidence="16" type="ORF">QCN29_01790</name>
</gene>
<organism evidence="16 17">
    <name type="scientific">Streptomyces chengmaiensis</name>
    <dbReference type="NCBI Taxonomy" id="3040919"/>
    <lineage>
        <taxon>Bacteria</taxon>
        <taxon>Bacillati</taxon>
        <taxon>Actinomycetota</taxon>
        <taxon>Actinomycetes</taxon>
        <taxon>Kitasatosporales</taxon>
        <taxon>Streptomycetaceae</taxon>
        <taxon>Streptomyces</taxon>
    </lineage>
</organism>
<keyword evidence="11" id="KW-0411">Iron-sulfur</keyword>
<protein>
    <recommendedName>
        <fullName evidence="5">Adenine DNA glycosylase</fullName>
        <ecNumber evidence="4">3.2.2.31</ecNumber>
    </recommendedName>
</protein>
<dbReference type="SUPFAM" id="SSF48150">
    <property type="entry name" value="DNA-glycosylase"/>
    <property type="match status" value="1"/>
</dbReference>
<proteinExistence type="inferred from homology"/>
<evidence type="ECO:0000256" key="14">
    <source>
        <dbReference type="SAM" id="MobiDB-lite"/>
    </source>
</evidence>
<feature type="region of interest" description="Disordered" evidence="14">
    <location>
        <begin position="1"/>
        <end position="47"/>
    </location>
</feature>
<dbReference type="Pfam" id="PF00730">
    <property type="entry name" value="HhH-GPD"/>
    <property type="match status" value="1"/>
</dbReference>
<dbReference type="InterPro" id="IPR000445">
    <property type="entry name" value="HhH_motif"/>
</dbReference>
<keyword evidence="17" id="KW-1185">Reference proteome</keyword>
<evidence type="ECO:0000256" key="3">
    <source>
        <dbReference type="ARBA" id="ARBA00008343"/>
    </source>
</evidence>
<evidence type="ECO:0000256" key="7">
    <source>
        <dbReference type="ARBA" id="ARBA00022723"/>
    </source>
</evidence>
<evidence type="ECO:0000256" key="2">
    <source>
        <dbReference type="ARBA" id="ARBA00001966"/>
    </source>
</evidence>
<dbReference type="InterPro" id="IPR003265">
    <property type="entry name" value="HhH-GPD_domain"/>
</dbReference>
<name>A0ABT6HFJ5_9ACTN</name>
<feature type="compositionally biased region" description="Low complexity" evidence="14">
    <location>
        <begin position="1"/>
        <end position="14"/>
    </location>
</feature>
<evidence type="ECO:0000256" key="6">
    <source>
        <dbReference type="ARBA" id="ARBA00022485"/>
    </source>
</evidence>
<accession>A0ABT6HFJ5</accession>
<dbReference type="PANTHER" id="PTHR42944">
    <property type="entry name" value="ADENINE DNA GLYCOSYLASE"/>
    <property type="match status" value="1"/>
</dbReference>
<dbReference type="InterPro" id="IPR011257">
    <property type="entry name" value="DNA_glycosylase"/>
</dbReference>
<evidence type="ECO:0000259" key="15">
    <source>
        <dbReference type="SMART" id="SM00478"/>
    </source>
</evidence>